<evidence type="ECO:0000313" key="1">
    <source>
        <dbReference type="EMBL" id="APT46607.1"/>
    </source>
</evidence>
<proteinExistence type="predicted"/>
<reference evidence="1 2" key="1">
    <citation type="submission" date="2016-05" db="EMBL/GenBank/DDBJ databases">
        <title>Complete Genome and Methylome Analysis of Psychrotrophic Bacterial Isolates from Antarctic Lake Untersee.</title>
        <authorList>
            <person name="Fomenkov A."/>
            <person name="Akimov V.N."/>
            <person name="Vasilyeva L.V."/>
            <person name="Andersen D."/>
            <person name="Vincze T."/>
            <person name="Roberts R.J."/>
        </authorList>
    </citation>
    <scope>NUCLEOTIDE SEQUENCE [LARGE SCALE GENOMIC DNA]</scope>
    <source>
        <strain evidence="1 2">U14-5</strain>
    </source>
</reference>
<dbReference type="AlphaFoldDB" id="A0A1L6ZJB4"/>
<name>A0A1L6ZJB4_BACIA</name>
<accession>A0A1L6ZJB4</accession>
<evidence type="ECO:0000313" key="2">
    <source>
        <dbReference type="Proteomes" id="UP000185426"/>
    </source>
</evidence>
<gene>
    <name evidence="1" type="ORF">BSA145_12575</name>
</gene>
<dbReference type="RefSeq" id="WP_075622682.1">
    <property type="nucleotide sequence ID" value="NZ_CP015607.1"/>
</dbReference>
<dbReference type="EMBL" id="CP015607">
    <property type="protein sequence ID" value="APT46607.1"/>
    <property type="molecule type" value="Genomic_DNA"/>
</dbReference>
<organism evidence="1 2">
    <name type="scientific">Bacillus safensis</name>
    <dbReference type="NCBI Taxonomy" id="561879"/>
    <lineage>
        <taxon>Bacteria</taxon>
        <taxon>Bacillati</taxon>
        <taxon>Bacillota</taxon>
        <taxon>Bacilli</taxon>
        <taxon>Bacillales</taxon>
        <taxon>Bacillaceae</taxon>
        <taxon>Bacillus</taxon>
    </lineage>
</organism>
<dbReference type="Proteomes" id="UP000185426">
    <property type="component" value="Chromosome"/>
</dbReference>
<sequence>MTTLSIPVSAYILQFTDRCEKLANTKLEDAPSVEVRNQKVQNMLDEFYMFTGKLPKADALKFLADYILITDLKNKDVDKVSNEDFPILSEIQMKRRLRKQRMMKDDILDYLHNKVNKQLDSLFRTTISQPEY</sequence>
<protein>
    <submittedName>
        <fullName evidence="1">Uncharacterized protein</fullName>
    </submittedName>
</protein>